<evidence type="ECO:0000256" key="2">
    <source>
        <dbReference type="PROSITE-ProRule" id="PRU00087"/>
    </source>
</evidence>
<dbReference type="PANTHER" id="PTHR25462">
    <property type="entry name" value="BONUS, ISOFORM C-RELATED"/>
    <property type="match status" value="1"/>
</dbReference>
<reference evidence="5 6" key="1">
    <citation type="submission" date="2022-05" db="EMBL/GenBank/DDBJ databases">
        <authorList>
            <consortium name="Genoscope - CEA"/>
            <person name="William W."/>
        </authorList>
    </citation>
    <scope>NUCLEOTIDE SEQUENCE [LARGE SCALE GENOMIC DNA]</scope>
</reference>
<dbReference type="PROSITE" id="PS50194">
    <property type="entry name" value="FILAMIN_REPEAT"/>
    <property type="match status" value="1"/>
</dbReference>
<evidence type="ECO:0000313" key="6">
    <source>
        <dbReference type="Proteomes" id="UP001159405"/>
    </source>
</evidence>
<dbReference type="InterPro" id="IPR013783">
    <property type="entry name" value="Ig-like_fold"/>
</dbReference>
<gene>
    <name evidence="5" type="ORF">PLOB_00017681</name>
</gene>
<dbReference type="InterPro" id="IPR001298">
    <property type="entry name" value="Filamin/ABP280_rpt"/>
</dbReference>
<protein>
    <recommendedName>
        <fullName evidence="4">B-box C-terminal domain-containing protein</fullName>
    </recommendedName>
</protein>
<feature type="coiled-coil region" evidence="3">
    <location>
        <begin position="136"/>
        <end position="170"/>
    </location>
</feature>
<evidence type="ECO:0000259" key="4">
    <source>
        <dbReference type="SMART" id="SM00502"/>
    </source>
</evidence>
<keyword evidence="6" id="KW-1185">Reference proteome</keyword>
<keyword evidence="1" id="KW-0677">Repeat</keyword>
<evidence type="ECO:0000313" key="5">
    <source>
        <dbReference type="EMBL" id="CAH3109302.1"/>
    </source>
</evidence>
<dbReference type="InterPro" id="IPR014756">
    <property type="entry name" value="Ig_E-set"/>
</dbReference>
<dbReference type="SMART" id="SM00557">
    <property type="entry name" value="IG_FLMN"/>
    <property type="match status" value="1"/>
</dbReference>
<dbReference type="InterPro" id="IPR000315">
    <property type="entry name" value="Znf_B-box"/>
</dbReference>
<dbReference type="InterPro" id="IPR017868">
    <property type="entry name" value="Filamin/ABP280_repeat-like"/>
</dbReference>
<dbReference type="Gene3D" id="2.60.40.10">
    <property type="entry name" value="Immunoglobulins"/>
    <property type="match status" value="1"/>
</dbReference>
<comment type="caution">
    <text evidence="5">The sequence shown here is derived from an EMBL/GenBank/DDBJ whole genome shotgun (WGS) entry which is preliminary data.</text>
</comment>
<organism evidence="5 6">
    <name type="scientific">Porites lobata</name>
    <dbReference type="NCBI Taxonomy" id="104759"/>
    <lineage>
        <taxon>Eukaryota</taxon>
        <taxon>Metazoa</taxon>
        <taxon>Cnidaria</taxon>
        <taxon>Anthozoa</taxon>
        <taxon>Hexacorallia</taxon>
        <taxon>Scleractinia</taxon>
        <taxon>Fungiina</taxon>
        <taxon>Poritidae</taxon>
        <taxon>Porites</taxon>
    </lineage>
</organism>
<accession>A0ABN8NH88</accession>
<feature type="domain" description="B-box C-terminal" evidence="4">
    <location>
        <begin position="74"/>
        <end position="199"/>
    </location>
</feature>
<evidence type="ECO:0000256" key="1">
    <source>
        <dbReference type="ARBA" id="ARBA00022737"/>
    </source>
</evidence>
<dbReference type="Pfam" id="PF00643">
    <property type="entry name" value="zf-B_box"/>
    <property type="match status" value="1"/>
</dbReference>
<dbReference type="InterPro" id="IPR003649">
    <property type="entry name" value="Bbox_C"/>
</dbReference>
<dbReference type="SUPFAM" id="SSF57845">
    <property type="entry name" value="B-box zinc-binding domain"/>
    <property type="match status" value="1"/>
</dbReference>
<dbReference type="InterPro" id="IPR047153">
    <property type="entry name" value="TRIM45/56/19-like"/>
</dbReference>
<dbReference type="Pfam" id="PF00630">
    <property type="entry name" value="Filamin"/>
    <property type="match status" value="1"/>
</dbReference>
<dbReference type="SUPFAM" id="SSF81296">
    <property type="entry name" value="E set domains"/>
    <property type="match status" value="1"/>
</dbReference>
<name>A0ABN8NH88_9CNID</name>
<dbReference type="SMART" id="SM00502">
    <property type="entry name" value="BBC"/>
    <property type="match status" value="1"/>
</dbReference>
<dbReference type="Proteomes" id="UP001159405">
    <property type="component" value="Unassembled WGS sequence"/>
</dbReference>
<sequence>MCKVAAGIHTRSKASRDHKVVSLESSLVTVFCQEHKERFLLFDEDCRHLVCRECIKLDHKGHNCSSLTEAASKCRPKVRELVTEVDARSEEIKNADAQLKQASLDIKIAYEEQSTQIHRLFTEIHAAITAKEETLKNELEEQYNNKTATLTELQDRLRRFQERMESSFESVLSSIQSGNAEHLLAWTTIESTIRDIENQPTLLKPEVNFEPKLIFDRTKLQELLDALKDEVSVIEDFTACAENTFASGVGLRLAFLGAESSFAIFAYDAQKRQRSLGSDLFMVELKDEFCNKQANGVIEEEGDGKYSVTYTIPEDAETGYYMLNVCLRGAHIQGSPFIVNVSRSFMEGLGRILTQGRPKII</sequence>
<dbReference type="Gene3D" id="3.30.160.60">
    <property type="entry name" value="Classic Zinc Finger"/>
    <property type="match status" value="1"/>
</dbReference>
<evidence type="ECO:0000256" key="3">
    <source>
        <dbReference type="SAM" id="Coils"/>
    </source>
</evidence>
<feature type="coiled-coil region" evidence="3">
    <location>
        <begin position="78"/>
        <end position="112"/>
    </location>
</feature>
<dbReference type="PANTHER" id="PTHR25462:SF296">
    <property type="entry name" value="MEIOTIC P26, ISOFORM F"/>
    <property type="match status" value="1"/>
</dbReference>
<dbReference type="EMBL" id="CALNXK010000021">
    <property type="protein sequence ID" value="CAH3109302.1"/>
    <property type="molecule type" value="Genomic_DNA"/>
</dbReference>
<proteinExistence type="predicted"/>
<keyword evidence="3" id="KW-0175">Coiled coil</keyword>
<feature type="repeat" description="Filamin" evidence="2">
    <location>
        <begin position="236"/>
        <end position="341"/>
    </location>
</feature>